<dbReference type="Proteomes" id="UP000887580">
    <property type="component" value="Unplaced"/>
</dbReference>
<name>A0AC35FAL6_9BILA</name>
<sequence length="130" mass="14652">MTWPTIRRFLTKFFSTKYELPLELCYRAILVTITMIIAIGIPNLEEIIPLVGVTAGMSMAFFYPPVIDTMTFLPGLIQKYKRAAENQKLKVKISIIFRLIRNGCLIFVACFGCIAGLNSAIRDLINNNSS</sequence>
<accession>A0AC35FAL6</accession>
<organism evidence="1 2">
    <name type="scientific">Panagrolaimus sp. PS1159</name>
    <dbReference type="NCBI Taxonomy" id="55785"/>
    <lineage>
        <taxon>Eukaryota</taxon>
        <taxon>Metazoa</taxon>
        <taxon>Ecdysozoa</taxon>
        <taxon>Nematoda</taxon>
        <taxon>Chromadorea</taxon>
        <taxon>Rhabditida</taxon>
        <taxon>Tylenchina</taxon>
        <taxon>Panagrolaimomorpha</taxon>
        <taxon>Panagrolaimoidea</taxon>
        <taxon>Panagrolaimidae</taxon>
        <taxon>Panagrolaimus</taxon>
    </lineage>
</organism>
<evidence type="ECO:0000313" key="1">
    <source>
        <dbReference type="Proteomes" id="UP000887580"/>
    </source>
</evidence>
<evidence type="ECO:0000313" key="2">
    <source>
        <dbReference type="WBParaSite" id="PS1159_v2.g15507.t1"/>
    </source>
</evidence>
<dbReference type="WBParaSite" id="PS1159_v2.g15507.t1">
    <property type="protein sequence ID" value="PS1159_v2.g15507.t1"/>
    <property type="gene ID" value="PS1159_v2.g15507"/>
</dbReference>
<reference evidence="2" key="1">
    <citation type="submission" date="2022-11" db="UniProtKB">
        <authorList>
            <consortium name="WormBaseParasite"/>
        </authorList>
    </citation>
    <scope>IDENTIFICATION</scope>
</reference>
<protein>
    <submittedName>
        <fullName evidence="2">Amino acid transporter transmembrane domain-containing protein</fullName>
    </submittedName>
</protein>
<proteinExistence type="predicted"/>